<accession>A0ABX0F0Y2</accession>
<evidence type="ECO:0000256" key="1">
    <source>
        <dbReference type="SAM" id="Phobius"/>
    </source>
</evidence>
<name>A0ABX0F0Y2_9BACL</name>
<comment type="caution">
    <text evidence="2">The sequence shown here is derived from an EMBL/GenBank/DDBJ whole genome shotgun (WGS) entry which is preliminary data.</text>
</comment>
<dbReference type="EMBL" id="JAAFGS010000001">
    <property type="protein sequence ID" value="NGZ74083.1"/>
    <property type="molecule type" value="Genomic_DNA"/>
</dbReference>
<dbReference type="Proteomes" id="UP000800303">
    <property type="component" value="Unassembled WGS sequence"/>
</dbReference>
<evidence type="ECO:0000313" key="3">
    <source>
        <dbReference type="Proteomes" id="UP000800303"/>
    </source>
</evidence>
<protein>
    <submittedName>
        <fullName evidence="2">DUF3592 domain-containing protein</fullName>
    </submittedName>
</protein>
<sequence>MNEWIGPLFLGIGIVVAFAGLLVLLRHSSFMRRAEVTEGEIVDYVEQYGGGSDGTIVRYPVVRFRTPEGILERRSKVGASWRVGKVGSRVEIYYLRDEPDRFKLKTAANVLLGVVPILIGVGFMAIGAVLSLALS</sequence>
<keyword evidence="3" id="KW-1185">Reference proteome</keyword>
<feature type="transmembrane region" description="Helical" evidence="1">
    <location>
        <begin position="110"/>
        <end position="134"/>
    </location>
</feature>
<dbReference type="RefSeq" id="WP_166272021.1">
    <property type="nucleotide sequence ID" value="NZ_JAAFGS010000001.1"/>
</dbReference>
<feature type="transmembrane region" description="Helical" evidence="1">
    <location>
        <begin position="6"/>
        <end position="25"/>
    </location>
</feature>
<keyword evidence="1" id="KW-1133">Transmembrane helix</keyword>
<reference evidence="2 3" key="1">
    <citation type="submission" date="2020-01" db="EMBL/GenBank/DDBJ databases">
        <title>Polyphasic characterisation and genomic insights into a novel alkali tolerant bacterium VR-M41.</title>
        <authorList>
            <person name="Vemuluri V.R."/>
        </authorList>
    </citation>
    <scope>NUCLEOTIDE SEQUENCE [LARGE SCALE GENOMIC DNA]</scope>
    <source>
        <strain evidence="2 3">VR-M41</strain>
    </source>
</reference>
<keyword evidence="1" id="KW-0472">Membrane</keyword>
<evidence type="ECO:0000313" key="2">
    <source>
        <dbReference type="EMBL" id="NGZ74083.1"/>
    </source>
</evidence>
<proteinExistence type="predicted"/>
<keyword evidence="1" id="KW-0812">Transmembrane</keyword>
<gene>
    <name evidence="2" type="ORF">GYN08_02060</name>
</gene>
<organism evidence="2 3">
    <name type="scientific">Saccharibacillus alkalitolerans</name>
    <dbReference type="NCBI Taxonomy" id="2705290"/>
    <lineage>
        <taxon>Bacteria</taxon>
        <taxon>Bacillati</taxon>
        <taxon>Bacillota</taxon>
        <taxon>Bacilli</taxon>
        <taxon>Bacillales</taxon>
        <taxon>Paenibacillaceae</taxon>
        <taxon>Saccharibacillus</taxon>
    </lineage>
</organism>